<reference evidence="1 2" key="1">
    <citation type="submission" date="2017-03" db="EMBL/GenBank/DDBJ databases">
        <authorList>
            <person name="Afonso C.L."/>
            <person name="Miller P.J."/>
            <person name="Scott M.A."/>
            <person name="Spackman E."/>
            <person name="Goraichik I."/>
            <person name="Dimitrov K.M."/>
            <person name="Suarez D.L."/>
            <person name="Swayne D.E."/>
        </authorList>
    </citation>
    <scope>NUCLEOTIDE SEQUENCE [LARGE SCALE GENOMIC DNA]</scope>
    <source>
        <strain evidence="1 2">CECT 8625</strain>
    </source>
</reference>
<dbReference type="Proteomes" id="UP000193570">
    <property type="component" value="Unassembled WGS sequence"/>
</dbReference>
<organism evidence="1 2">
    <name type="scientific">Roseivivax jejudonensis</name>
    <dbReference type="NCBI Taxonomy" id="1529041"/>
    <lineage>
        <taxon>Bacteria</taxon>
        <taxon>Pseudomonadati</taxon>
        <taxon>Pseudomonadota</taxon>
        <taxon>Alphaproteobacteria</taxon>
        <taxon>Rhodobacterales</taxon>
        <taxon>Roseobacteraceae</taxon>
        <taxon>Roseivivax</taxon>
    </lineage>
</organism>
<dbReference type="RefSeq" id="WP_085791562.1">
    <property type="nucleotide sequence ID" value="NZ_FWFK01000003.1"/>
</dbReference>
<proteinExistence type="predicted"/>
<dbReference type="EMBL" id="FWFK01000003">
    <property type="protein sequence ID" value="SLN39300.1"/>
    <property type="molecule type" value="Genomic_DNA"/>
</dbReference>
<accession>A0A1X6Z2W6</accession>
<evidence type="ECO:0008006" key="3">
    <source>
        <dbReference type="Google" id="ProtNLM"/>
    </source>
</evidence>
<evidence type="ECO:0000313" key="2">
    <source>
        <dbReference type="Proteomes" id="UP000193570"/>
    </source>
</evidence>
<dbReference type="OrthoDB" id="7838294at2"/>
<dbReference type="SUPFAM" id="SSF53448">
    <property type="entry name" value="Nucleotide-diphospho-sugar transferases"/>
    <property type="match status" value="1"/>
</dbReference>
<dbReference type="InterPro" id="IPR029044">
    <property type="entry name" value="Nucleotide-diphossugar_trans"/>
</dbReference>
<keyword evidence="2" id="KW-1185">Reference proteome</keyword>
<gene>
    <name evidence="1" type="ORF">ROJ8625_01838</name>
</gene>
<evidence type="ECO:0000313" key="1">
    <source>
        <dbReference type="EMBL" id="SLN39300.1"/>
    </source>
</evidence>
<protein>
    <recommendedName>
        <fullName evidence="3">Glycosyl transferase family 2</fullName>
    </recommendedName>
</protein>
<name>A0A1X6Z2W6_9RHOB</name>
<dbReference type="AlphaFoldDB" id="A0A1X6Z2W6"/>
<sequence>MAQAPATPKTRRLALAALARTAPVRAAARTDLVPAERAALALRAAAAHRPLPRAEEVVFLLPLVGPGDVGDWPAVTRRLAATLESLRAQAPGTWRATICCQERPPLPHDPRIGFLPFDDPTPGNDKWRKLRALVNDMAARTDRPAYVMTFDADDLLRRGTVEEMLARQGPGFLAQTGFVRDVATGHVALAGPRTARAPLRKPFWKLCGSCAALLHDPALPESAAFLAEMTQHEHRMFPHLAALAGRPLAPLSRPSVLYEINHGENFGARRGRVGFKTRFVARYRVTDAATLREVIRDFP</sequence>